<dbReference type="AlphaFoldDB" id="H0ECG8"/>
<dbReference type="EMBL" id="AGUE01000004">
    <property type="protein sequence ID" value="EHL03754.1"/>
    <property type="molecule type" value="Genomic_DNA"/>
</dbReference>
<protein>
    <submittedName>
        <fullName evidence="1">Uncharacterized protein</fullName>
    </submittedName>
</protein>
<dbReference type="InParanoid" id="H0ECG8"/>
<reference evidence="1 2" key="1">
    <citation type="journal article" date="2012" name="Eukaryot. Cell">
        <title>Genome sequence of the fungus Glarea lozoyensis: the first genome sequence of a species from the Helotiaceae family.</title>
        <authorList>
            <person name="Youssar L."/>
            <person name="Gruening B.A."/>
            <person name="Erxleben A."/>
            <person name="Guenther S."/>
            <person name="Huettel W."/>
        </authorList>
    </citation>
    <scope>NUCLEOTIDE SEQUENCE [LARGE SCALE GENOMIC DNA]</scope>
    <source>
        <strain evidence="2">ATCC 74030 / MF5533</strain>
    </source>
</reference>
<comment type="caution">
    <text evidence="1">The sequence shown here is derived from an EMBL/GenBank/DDBJ whole genome shotgun (WGS) entry which is preliminary data.</text>
</comment>
<sequence>MGIKSMDGASPGTKAMQDFFLRALFSFQLRRGGCGA</sequence>
<evidence type="ECO:0000313" key="1">
    <source>
        <dbReference type="EMBL" id="EHL03754.1"/>
    </source>
</evidence>
<organism evidence="1 2">
    <name type="scientific">Glarea lozoyensis (strain ATCC 74030 / MF5533)</name>
    <dbReference type="NCBI Taxonomy" id="1104152"/>
    <lineage>
        <taxon>Eukaryota</taxon>
        <taxon>Fungi</taxon>
        <taxon>Dikarya</taxon>
        <taxon>Ascomycota</taxon>
        <taxon>Pezizomycotina</taxon>
        <taxon>Leotiomycetes</taxon>
        <taxon>Helotiales</taxon>
        <taxon>Helotiaceae</taxon>
        <taxon>Glarea</taxon>
    </lineage>
</organism>
<evidence type="ECO:0000313" key="2">
    <source>
        <dbReference type="Proteomes" id="UP000005446"/>
    </source>
</evidence>
<proteinExistence type="predicted"/>
<accession>H0ECG8</accession>
<keyword evidence="2" id="KW-1185">Reference proteome</keyword>
<gene>
    <name evidence="1" type="ORF">M7I_0106</name>
</gene>
<dbReference type="Proteomes" id="UP000005446">
    <property type="component" value="Unassembled WGS sequence"/>
</dbReference>
<name>H0ECG8_GLAL7</name>
<dbReference type="HOGENOM" id="CLU_3359798_0_0_1"/>